<dbReference type="Proteomes" id="UP000799441">
    <property type="component" value="Unassembled WGS sequence"/>
</dbReference>
<gene>
    <name evidence="3" type="ORF">K431DRAFT_315852</name>
</gene>
<keyword evidence="2" id="KW-0812">Transmembrane</keyword>
<evidence type="ECO:0000256" key="2">
    <source>
        <dbReference type="SAM" id="Phobius"/>
    </source>
</evidence>
<dbReference type="OrthoDB" id="5367275at2759"/>
<proteinExistence type="predicted"/>
<keyword evidence="4" id="KW-1185">Reference proteome</keyword>
<evidence type="ECO:0000256" key="1">
    <source>
        <dbReference type="SAM" id="MobiDB-lite"/>
    </source>
</evidence>
<organism evidence="3 4">
    <name type="scientific">Polychaeton citri CBS 116435</name>
    <dbReference type="NCBI Taxonomy" id="1314669"/>
    <lineage>
        <taxon>Eukaryota</taxon>
        <taxon>Fungi</taxon>
        <taxon>Dikarya</taxon>
        <taxon>Ascomycota</taxon>
        <taxon>Pezizomycotina</taxon>
        <taxon>Dothideomycetes</taxon>
        <taxon>Dothideomycetidae</taxon>
        <taxon>Capnodiales</taxon>
        <taxon>Capnodiaceae</taxon>
        <taxon>Polychaeton</taxon>
    </lineage>
</organism>
<protein>
    <recommendedName>
        <fullName evidence="5">Glycosyltransferase family 8 protein</fullName>
    </recommendedName>
</protein>
<reference evidence="3" key="1">
    <citation type="journal article" date="2020" name="Stud. Mycol.">
        <title>101 Dothideomycetes genomes: a test case for predicting lifestyles and emergence of pathogens.</title>
        <authorList>
            <person name="Haridas S."/>
            <person name="Albert R."/>
            <person name="Binder M."/>
            <person name="Bloem J."/>
            <person name="Labutti K."/>
            <person name="Salamov A."/>
            <person name="Andreopoulos B."/>
            <person name="Baker S."/>
            <person name="Barry K."/>
            <person name="Bills G."/>
            <person name="Bluhm B."/>
            <person name="Cannon C."/>
            <person name="Castanera R."/>
            <person name="Culley D."/>
            <person name="Daum C."/>
            <person name="Ezra D."/>
            <person name="Gonzalez J."/>
            <person name="Henrissat B."/>
            <person name="Kuo A."/>
            <person name="Liang C."/>
            <person name="Lipzen A."/>
            <person name="Lutzoni F."/>
            <person name="Magnuson J."/>
            <person name="Mondo S."/>
            <person name="Nolan M."/>
            <person name="Ohm R."/>
            <person name="Pangilinan J."/>
            <person name="Park H.-J."/>
            <person name="Ramirez L."/>
            <person name="Alfaro M."/>
            <person name="Sun H."/>
            <person name="Tritt A."/>
            <person name="Yoshinaga Y."/>
            <person name="Zwiers L.-H."/>
            <person name="Turgeon B."/>
            <person name="Goodwin S."/>
            <person name="Spatafora J."/>
            <person name="Crous P."/>
            <person name="Grigoriev I."/>
        </authorList>
    </citation>
    <scope>NUCLEOTIDE SEQUENCE</scope>
    <source>
        <strain evidence="3">CBS 116435</strain>
    </source>
</reference>
<dbReference type="EMBL" id="MU003846">
    <property type="protein sequence ID" value="KAF2717339.1"/>
    <property type="molecule type" value="Genomic_DNA"/>
</dbReference>
<evidence type="ECO:0000313" key="4">
    <source>
        <dbReference type="Proteomes" id="UP000799441"/>
    </source>
</evidence>
<feature type="transmembrane region" description="Helical" evidence="2">
    <location>
        <begin position="12"/>
        <end position="33"/>
    </location>
</feature>
<keyword evidence="2" id="KW-1133">Transmembrane helix</keyword>
<keyword evidence="2" id="KW-0472">Membrane</keyword>
<sequence length="391" mass="43430">MAILLTQSQVSVALSSTVVFVFTLLLFLSGYTLQKQSTTNLREAVRPRIPSPPTSESPHHPLSEQIQPSRLFGGSLGSKGRIAYQEYLRPEDKPGASVDWRRLAHVQLVKTNHEICNAIMIFGELHGLRSPARRVLLFPEEWALEPARRGGKPSSSDPYMDVSRRLLRLAARRYGVELRPVKAIAHRDLGSDGGESSLQDVYSLASAFSLTEFDRMLTLETPGLILDASPLDAVLAFTESAPFAMLHDTVTDDGVHSEDLLLLQPDAGLHEKLTSSISMTKDDSSIGLASTFESPLLLSSSKEDNALVRSIGVLHDAGASFNQTAYLQNAAYVRFWDPRLPGPEYSVPYSMKREARPVNQDADWIWTKLYGTFAQKRFEFCGLDLEHWSDD</sequence>
<feature type="region of interest" description="Disordered" evidence="1">
    <location>
        <begin position="42"/>
        <end position="71"/>
    </location>
</feature>
<evidence type="ECO:0008006" key="5">
    <source>
        <dbReference type="Google" id="ProtNLM"/>
    </source>
</evidence>
<comment type="caution">
    <text evidence="3">The sequence shown here is derived from an EMBL/GenBank/DDBJ whole genome shotgun (WGS) entry which is preliminary data.</text>
</comment>
<evidence type="ECO:0000313" key="3">
    <source>
        <dbReference type="EMBL" id="KAF2717339.1"/>
    </source>
</evidence>
<dbReference type="AlphaFoldDB" id="A0A9P4Q082"/>
<name>A0A9P4Q082_9PEZI</name>
<accession>A0A9P4Q082</accession>